<dbReference type="InterPro" id="IPR050190">
    <property type="entry name" value="UPF0213_domain"/>
</dbReference>
<sequence>MENHEHIVYMLKCADNTLYTGYTNDLEHRVKMHEEGKGAKYTRGRGPFQVVFMEQFPTKEEALQREHQIKQLTRKGKAQLIRDKLKEVMQYEHTKEL</sequence>
<dbReference type="InterPro" id="IPR000305">
    <property type="entry name" value="GIY-YIG_endonuc"/>
</dbReference>
<protein>
    <submittedName>
        <fullName evidence="3">Putative endonuclease</fullName>
    </submittedName>
</protein>
<dbReference type="InterPro" id="IPR035901">
    <property type="entry name" value="GIY-YIG_endonuc_sf"/>
</dbReference>
<dbReference type="RefSeq" id="WP_090240518.1">
    <property type="nucleotide sequence ID" value="NZ_FOJW01000015.1"/>
</dbReference>
<keyword evidence="3" id="KW-0540">Nuclease</keyword>
<dbReference type="Gene3D" id="3.40.1440.10">
    <property type="entry name" value="GIY-YIG endonuclease"/>
    <property type="match status" value="1"/>
</dbReference>
<dbReference type="Proteomes" id="UP000198642">
    <property type="component" value="Unassembled WGS sequence"/>
</dbReference>
<dbReference type="STRING" id="237679.SAMN04488072_11544"/>
<evidence type="ECO:0000259" key="2">
    <source>
        <dbReference type="PROSITE" id="PS50164"/>
    </source>
</evidence>
<dbReference type="EMBL" id="FOJW01000015">
    <property type="protein sequence ID" value="SFB31486.1"/>
    <property type="molecule type" value="Genomic_DNA"/>
</dbReference>
<organism evidence="3 4">
    <name type="scientific">Lentibacillus halodurans</name>
    <dbReference type="NCBI Taxonomy" id="237679"/>
    <lineage>
        <taxon>Bacteria</taxon>
        <taxon>Bacillati</taxon>
        <taxon>Bacillota</taxon>
        <taxon>Bacilli</taxon>
        <taxon>Bacillales</taxon>
        <taxon>Bacillaceae</taxon>
        <taxon>Lentibacillus</taxon>
    </lineage>
</organism>
<accession>A0A1I1A2E5</accession>
<reference evidence="3 4" key="1">
    <citation type="submission" date="2016-10" db="EMBL/GenBank/DDBJ databases">
        <authorList>
            <person name="de Groot N.N."/>
        </authorList>
    </citation>
    <scope>NUCLEOTIDE SEQUENCE [LARGE SCALE GENOMIC DNA]</scope>
    <source>
        <strain evidence="3 4">CGMCC 1.3702</strain>
    </source>
</reference>
<dbReference type="PANTHER" id="PTHR34477:SF1">
    <property type="entry name" value="UPF0213 PROTEIN YHBQ"/>
    <property type="match status" value="1"/>
</dbReference>
<evidence type="ECO:0000313" key="4">
    <source>
        <dbReference type="Proteomes" id="UP000198642"/>
    </source>
</evidence>
<dbReference type="AlphaFoldDB" id="A0A1I1A2E5"/>
<dbReference type="Pfam" id="PF01541">
    <property type="entry name" value="GIY-YIG"/>
    <property type="match status" value="1"/>
</dbReference>
<feature type="domain" description="GIY-YIG" evidence="2">
    <location>
        <begin position="4"/>
        <end position="79"/>
    </location>
</feature>
<gene>
    <name evidence="3" type="ORF">SAMN04488072_11544</name>
</gene>
<evidence type="ECO:0000256" key="1">
    <source>
        <dbReference type="ARBA" id="ARBA00007435"/>
    </source>
</evidence>
<proteinExistence type="inferred from homology"/>
<evidence type="ECO:0000313" key="3">
    <source>
        <dbReference type="EMBL" id="SFB31486.1"/>
    </source>
</evidence>
<comment type="similarity">
    <text evidence="1">Belongs to the UPF0213 family.</text>
</comment>
<dbReference type="CDD" id="cd10456">
    <property type="entry name" value="GIY-YIG_UPF0213"/>
    <property type="match status" value="1"/>
</dbReference>
<dbReference type="PROSITE" id="PS50164">
    <property type="entry name" value="GIY_YIG"/>
    <property type="match status" value="1"/>
</dbReference>
<keyword evidence="3" id="KW-0255">Endonuclease</keyword>
<keyword evidence="3" id="KW-0378">Hydrolase</keyword>
<dbReference type="SMART" id="SM00465">
    <property type="entry name" value="GIYc"/>
    <property type="match status" value="1"/>
</dbReference>
<dbReference type="GO" id="GO:0004519">
    <property type="term" value="F:endonuclease activity"/>
    <property type="evidence" value="ECO:0007669"/>
    <property type="project" value="UniProtKB-KW"/>
</dbReference>
<dbReference type="OrthoDB" id="9807770at2"/>
<name>A0A1I1A2E5_9BACI</name>
<keyword evidence="4" id="KW-1185">Reference proteome</keyword>
<dbReference type="PANTHER" id="PTHR34477">
    <property type="entry name" value="UPF0213 PROTEIN YHBQ"/>
    <property type="match status" value="1"/>
</dbReference>
<dbReference type="SUPFAM" id="SSF82771">
    <property type="entry name" value="GIY-YIG endonuclease"/>
    <property type="match status" value="1"/>
</dbReference>